<protein>
    <submittedName>
        <fullName evidence="1">Uncharacterized protein</fullName>
    </submittedName>
</protein>
<proteinExistence type="predicted"/>
<dbReference type="EMBL" id="CAMPGE010004385">
    <property type="protein sequence ID" value="CAI2363232.1"/>
    <property type="molecule type" value="Genomic_DNA"/>
</dbReference>
<keyword evidence="2" id="KW-1185">Reference proteome</keyword>
<dbReference type="AlphaFoldDB" id="A0AAD1U9M7"/>
<gene>
    <name evidence="1" type="ORF">ECRASSUSDP1_LOCUS4562</name>
</gene>
<comment type="caution">
    <text evidence="1">The sequence shown here is derived from an EMBL/GenBank/DDBJ whole genome shotgun (WGS) entry which is preliminary data.</text>
</comment>
<name>A0AAD1U9M7_EUPCR</name>
<dbReference type="Proteomes" id="UP001295684">
    <property type="component" value="Unassembled WGS sequence"/>
</dbReference>
<evidence type="ECO:0000313" key="2">
    <source>
        <dbReference type="Proteomes" id="UP001295684"/>
    </source>
</evidence>
<sequence length="187" mass="22014">MKSFRKLEMIKQDFEEQRAKDKIFNVTSDKTGGLVIKRMKVFISKKILSFIKAMYLRLFHIYRMYFICRNLIREKVAISLNLQKCLLQKEINLRLKVKRKTELGMNSKSNNKPLTRLTKMRRKSISSSSESFSYKEDSNVKANDKIKEGRIPTLSTNQMTMSTQGFLNIPVINMEKCVIHDPFLIYD</sequence>
<evidence type="ECO:0000313" key="1">
    <source>
        <dbReference type="EMBL" id="CAI2363232.1"/>
    </source>
</evidence>
<organism evidence="1 2">
    <name type="scientific">Euplotes crassus</name>
    <dbReference type="NCBI Taxonomy" id="5936"/>
    <lineage>
        <taxon>Eukaryota</taxon>
        <taxon>Sar</taxon>
        <taxon>Alveolata</taxon>
        <taxon>Ciliophora</taxon>
        <taxon>Intramacronucleata</taxon>
        <taxon>Spirotrichea</taxon>
        <taxon>Hypotrichia</taxon>
        <taxon>Euplotida</taxon>
        <taxon>Euplotidae</taxon>
        <taxon>Moneuplotes</taxon>
    </lineage>
</organism>
<reference evidence="1" key="1">
    <citation type="submission" date="2023-07" db="EMBL/GenBank/DDBJ databases">
        <authorList>
            <consortium name="AG Swart"/>
            <person name="Singh M."/>
            <person name="Singh A."/>
            <person name="Seah K."/>
            <person name="Emmerich C."/>
        </authorList>
    </citation>
    <scope>NUCLEOTIDE SEQUENCE</scope>
    <source>
        <strain evidence="1">DP1</strain>
    </source>
</reference>
<accession>A0AAD1U9M7</accession>